<sequence>MELEVVVSKGRGLLAMDTSMFSKSSSDPYVVVVVEGKEIGRTEVITKSLNPCWSERTSFRAFVAGTGPVSVELRLFDKDKLSRDARARDPMGEHKFDGRAAFAATGGAARWASRASRPVGAANDELAASEAAYVSDLKVLRDAFEGPLRLEMGTKQRRVEQVGVLEVLDRVFEALDVVLALAETRVLPAFEAAKASGAWAGCFEALAPELCDAYGAYVVAYASVWETWSAARKSDGDLGALVDGCEADVSRNPRRLTMQALAIMPVQRIARYELLLSALRKAVERHRRPLGFRDDAAGLGRAEGLARLAATDVNVAAATTTASHSLRLKVLRGAGLVDKDRSALSFVKGKSDPYCVVLVDGREVGRTSTQKQTLDPDWTGTGVSGDDDDDACFDLLVAEASRVRVQIFDWDQWSADDPMGEVNVKISDLLEDWGRFFAARDAHGAAVMRGDYDDPSVEQSLWITVEPTDGCRVCGRLQLALALATFDKRAGGTQTFAKPRDAKRALTHALYLWLPRADDVAARGAAFESKANFPDAYVVISVAGGEEGRTNVDHRATQPRWRKINAMHAVPVGPTDVVDLEVRDWSRRGDSSGGGLGRAALSLTFAGARSEAPPTAAATLTIAAARGLVASDIHLTSKPSSDPYVVVLRDGVEVHRTKTVKKNLNPTYDDTFEVDLSPRTSRLRFLVFDYDRLTADDAMGEVNIDVADVEDAAPKWYDLEATGGCKATGSLRVAVDVPRRDPLSAAAALASRKTPLSAAEADQVRGLMQSRAAAAPAADPLAAVLAAAGLEGAAPALAAEKVGLDDLYGALDAGDLASLLGELDLKAGDRARLKRALEASRAA</sequence>
<evidence type="ECO:0000313" key="5">
    <source>
        <dbReference type="EMBL" id="KAK7254293.1"/>
    </source>
</evidence>
<evidence type="ECO:0008006" key="7">
    <source>
        <dbReference type="Google" id="ProtNLM"/>
    </source>
</evidence>
<dbReference type="EMBL" id="JBBJCI010000031">
    <property type="protein sequence ID" value="KAK7254293.1"/>
    <property type="molecule type" value="Genomic_DNA"/>
</dbReference>
<gene>
    <name evidence="5" type="ORF">SO694_00009323</name>
</gene>
<keyword evidence="2" id="KW-0106">Calcium</keyword>
<dbReference type="PROSITE" id="PS50010">
    <property type="entry name" value="DH_2"/>
    <property type="match status" value="1"/>
</dbReference>
<keyword evidence="1" id="KW-0479">Metal-binding</keyword>
<feature type="domain" description="C2" evidence="3">
    <location>
        <begin position="307"/>
        <end position="440"/>
    </location>
</feature>
<evidence type="ECO:0000259" key="3">
    <source>
        <dbReference type="PROSITE" id="PS50004"/>
    </source>
</evidence>
<name>A0ABR1GEH6_AURAN</name>
<evidence type="ECO:0000256" key="2">
    <source>
        <dbReference type="ARBA" id="ARBA00022837"/>
    </source>
</evidence>
<dbReference type="Gene3D" id="2.60.40.150">
    <property type="entry name" value="C2 domain"/>
    <property type="match status" value="4"/>
</dbReference>
<dbReference type="InterPro" id="IPR035899">
    <property type="entry name" value="DBL_dom_sf"/>
</dbReference>
<evidence type="ECO:0000259" key="4">
    <source>
        <dbReference type="PROSITE" id="PS50010"/>
    </source>
</evidence>
<keyword evidence="6" id="KW-1185">Reference proteome</keyword>
<dbReference type="Gene3D" id="1.20.900.10">
    <property type="entry name" value="Dbl homology (DH) domain"/>
    <property type="match status" value="1"/>
</dbReference>
<dbReference type="SUPFAM" id="SSF49562">
    <property type="entry name" value="C2 domain (Calcium/lipid-binding domain, CaLB)"/>
    <property type="match status" value="4"/>
</dbReference>
<dbReference type="SMART" id="SM00325">
    <property type="entry name" value="RhoGEF"/>
    <property type="match status" value="1"/>
</dbReference>
<dbReference type="SUPFAM" id="SSF48065">
    <property type="entry name" value="DBL homology domain (DH-domain)"/>
    <property type="match status" value="1"/>
</dbReference>
<proteinExistence type="predicted"/>
<evidence type="ECO:0000313" key="6">
    <source>
        <dbReference type="Proteomes" id="UP001363151"/>
    </source>
</evidence>
<dbReference type="PROSITE" id="PS50004">
    <property type="entry name" value="C2"/>
    <property type="match status" value="3"/>
</dbReference>
<dbReference type="InterPro" id="IPR000219">
    <property type="entry name" value="DH_dom"/>
</dbReference>
<feature type="domain" description="C2" evidence="3">
    <location>
        <begin position="1"/>
        <end position="112"/>
    </location>
</feature>
<dbReference type="PANTHER" id="PTHR45911">
    <property type="entry name" value="C2 DOMAIN-CONTAINING PROTEIN"/>
    <property type="match status" value="1"/>
</dbReference>
<accession>A0ABR1GEH6</accession>
<dbReference type="Pfam" id="PF00621">
    <property type="entry name" value="RhoGEF"/>
    <property type="match status" value="1"/>
</dbReference>
<dbReference type="InterPro" id="IPR000008">
    <property type="entry name" value="C2_dom"/>
</dbReference>
<dbReference type="CDD" id="cd00030">
    <property type="entry name" value="C2"/>
    <property type="match status" value="2"/>
</dbReference>
<dbReference type="Pfam" id="PF00168">
    <property type="entry name" value="C2"/>
    <property type="match status" value="4"/>
</dbReference>
<feature type="domain" description="C2" evidence="3">
    <location>
        <begin position="595"/>
        <end position="721"/>
    </location>
</feature>
<dbReference type="InterPro" id="IPR035892">
    <property type="entry name" value="C2_domain_sf"/>
</dbReference>
<comment type="caution">
    <text evidence="5">The sequence shown here is derived from an EMBL/GenBank/DDBJ whole genome shotgun (WGS) entry which is preliminary data.</text>
</comment>
<organism evidence="5 6">
    <name type="scientific">Aureococcus anophagefferens</name>
    <name type="common">Harmful bloom alga</name>
    <dbReference type="NCBI Taxonomy" id="44056"/>
    <lineage>
        <taxon>Eukaryota</taxon>
        <taxon>Sar</taxon>
        <taxon>Stramenopiles</taxon>
        <taxon>Ochrophyta</taxon>
        <taxon>Pelagophyceae</taxon>
        <taxon>Pelagomonadales</taxon>
        <taxon>Pelagomonadaceae</taxon>
        <taxon>Aureococcus</taxon>
    </lineage>
</organism>
<protein>
    <recommendedName>
        <fullName evidence="7">Calmodulin</fullName>
    </recommendedName>
</protein>
<dbReference type="PANTHER" id="PTHR45911:SF4">
    <property type="entry name" value="MULTIPLE C2 AND TRANSMEMBRANE DOMAIN-CONTAINING PROTEIN"/>
    <property type="match status" value="1"/>
</dbReference>
<dbReference type="SMART" id="SM00239">
    <property type="entry name" value="C2"/>
    <property type="match status" value="4"/>
</dbReference>
<evidence type="ECO:0000256" key="1">
    <source>
        <dbReference type="ARBA" id="ARBA00022723"/>
    </source>
</evidence>
<dbReference type="Proteomes" id="UP001363151">
    <property type="component" value="Unassembled WGS sequence"/>
</dbReference>
<reference evidence="5 6" key="1">
    <citation type="submission" date="2024-03" db="EMBL/GenBank/DDBJ databases">
        <title>Aureococcus anophagefferens CCMP1851 and Kratosvirus quantuckense: Draft genome of a second virus-susceptible host strain in the model system.</title>
        <authorList>
            <person name="Chase E."/>
            <person name="Truchon A.R."/>
            <person name="Schepens W."/>
            <person name="Wilhelm S.W."/>
        </authorList>
    </citation>
    <scope>NUCLEOTIDE SEQUENCE [LARGE SCALE GENOMIC DNA]</scope>
    <source>
        <strain evidence="5 6">CCMP1851</strain>
    </source>
</reference>
<feature type="domain" description="DH" evidence="4">
    <location>
        <begin position="125"/>
        <end position="316"/>
    </location>
</feature>